<dbReference type="RefSeq" id="WP_114060179.1">
    <property type="nucleotide sequence ID" value="NZ_CP029495.1"/>
</dbReference>
<protein>
    <submittedName>
        <fullName evidence="2">Uncharacterized protein</fullName>
    </submittedName>
</protein>
<reference evidence="3 5" key="2">
    <citation type="submission" date="2024-05" db="EMBL/GenBank/DDBJ databases">
        <authorList>
            <person name="De Oliveira J.P."/>
            <person name="Noriler S.A."/>
            <person name="De Oliveira A.G."/>
            <person name="Sipoli D.S."/>
        </authorList>
    </citation>
    <scope>NUCLEOTIDE SEQUENCE [LARGE SCALE GENOMIC DNA]</scope>
    <source>
        <strain evidence="3 5">LABIM192</strain>
    </source>
</reference>
<organism evidence="2 4">
    <name type="scientific">Chromobacterium phragmitis</name>
    <dbReference type="NCBI Taxonomy" id="2202141"/>
    <lineage>
        <taxon>Bacteria</taxon>
        <taxon>Pseudomonadati</taxon>
        <taxon>Pseudomonadota</taxon>
        <taxon>Betaproteobacteria</taxon>
        <taxon>Neisseriales</taxon>
        <taxon>Chromobacteriaceae</taxon>
        <taxon>Chromobacterium</taxon>
    </lineage>
</organism>
<evidence type="ECO:0000313" key="3">
    <source>
        <dbReference type="EMBL" id="MEO9386247.1"/>
    </source>
</evidence>
<evidence type="ECO:0000313" key="2">
    <source>
        <dbReference type="EMBL" id="AXE34488.1"/>
    </source>
</evidence>
<gene>
    <name evidence="3" type="ORF">ABI908_19295</name>
    <name evidence="2" type="ORF">DK843_09355</name>
</gene>
<name>A0A344UGU0_9NEIS</name>
<dbReference type="KEGG" id="chri:DK842_03870"/>
<evidence type="ECO:0000313" key="5">
    <source>
        <dbReference type="Proteomes" id="UP001462502"/>
    </source>
</evidence>
<feature type="compositionally biased region" description="Basic and acidic residues" evidence="1">
    <location>
        <begin position="74"/>
        <end position="85"/>
    </location>
</feature>
<feature type="compositionally biased region" description="Basic and acidic residues" evidence="1">
    <location>
        <begin position="50"/>
        <end position="60"/>
    </location>
</feature>
<accession>A0A344UGU0</accession>
<proteinExistence type="predicted"/>
<dbReference type="Proteomes" id="UP000252038">
    <property type="component" value="Chromosome"/>
</dbReference>
<evidence type="ECO:0000313" key="4">
    <source>
        <dbReference type="Proteomes" id="UP000252038"/>
    </source>
</evidence>
<dbReference type="EMBL" id="CP029554">
    <property type="protein sequence ID" value="AXE34488.1"/>
    <property type="molecule type" value="Genomic_DNA"/>
</dbReference>
<dbReference type="EMBL" id="JBDXMI010000001">
    <property type="protein sequence ID" value="MEO9386247.1"/>
    <property type="molecule type" value="Genomic_DNA"/>
</dbReference>
<dbReference type="AlphaFoldDB" id="A0A344UGU0"/>
<sequence>MSPAEARSIVEALATGVDPFSGELLSQLAVLRRPEVARALFLASRALEAAPRDAPAREPEGGAWADALPPVPRARGERRPRALAA</sequence>
<keyword evidence="5" id="KW-1185">Reference proteome</keyword>
<dbReference type="KEGG" id="chrb:DK843_09355"/>
<dbReference type="OrthoDB" id="6637817at2"/>
<feature type="region of interest" description="Disordered" evidence="1">
    <location>
        <begin position="49"/>
        <end position="85"/>
    </location>
</feature>
<evidence type="ECO:0000256" key="1">
    <source>
        <dbReference type="SAM" id="MobiDB-lite"/>
    </source>
</evidence>
<dbReference type="Proteomes" id="UP001462502">
    <property type="component" value="Unassembled WGS sequence"/>
</dbReference>
<reference evidence="2 4" key="1">
    <citation type="submission" date="2018-05" db="EMBL/GenBank/DDBJ databases">
        <title>Genome sequencing, assembly and analysis of the novel insecticidal bacterium, Chromobacterium phragmitis.</title>
        <authorList>
            <person name="Sparks M.E."/>
            <person name="Blackburn M.B."/>
            <person name="Gundersen-Rindal D.E."/>
        </authorList>
    </citation>
    <scope>NUCLEOTIDE SEQUENCE [LARGE SCALE GENOMIC DNA]</scope>
    <source>
        <strain evidence="2">IIBBL 274-1</strain>
    </source>
</reference>